<comment type="caution">
    <text evidence="1">The sequence shown here is derived from an EMBL/GenBank/DDBJ whole genome shotgun (WGS) entry which is preliminary data.</text>
</comment>
<name>A0A2M7VDP8_9BACT</name>
<evidence type="ECO:0000313" key="1">
    <source>
        <dbReference type="EMBL" id="PIZ98583.1"/>
    </source>
</evidence>
<feature type="non-terminal residue" evidence="1">
    <location>
        <position position="105"/>
    </location>
</feature>
<sequence>MWCKIKLFLSKLLVVIIILTAIILPLRSQAMAVADFGAIGATITQTGKDVVSFIWEKAKGLYDITAQYITSQAVMKSVDLFAQRLATSTAKTIASSGSGLNSLFE</sequence>
<reference evidence="2" key="1">
    <citation type="submission" date="2017-09" db="EMBL/GenBank/DDBJ databases">
        <title>Depth-based differentiation of microbial function through sediment-hosted aquifers and enrichment of novel symbionts in the deep terrestrial subsurface.</title>
        <authorList>
            <person name="Probst A.J."/>
            <person name="Ladd B."/>
            <person name="Jarett J.K."/>
            <person name="Geller-Mcgrath D.E."/>
            <person name="Sieber C.M.K."/>
            <person name="Emerson J.B."/>
            <person name="Anantharaman K."/>
            <person name="Thomas B.C."/>
            <person name="Malmstrom R."/>
            <person name="Stieglmeier M."/>
            <person name="Klingl A."/>
            <person name="Woyke T."/>
            <person name="Ryan C.M."/>
            <person name="Banfield J.F."/>
        </authorList>
    </citation>
    <scope>NUCLEOTIDE SEQUENCE [LARGE SCALE GENOMIC DNA]</scope>
</reference>
<dbReference type="Proteomes" id="UP000230405">
    <property type="component" value="Unassembled WGS sequence"/>
</dbReference>
<dbReference type="AlphaFoldDB" id="A0A2M7VDP8"/>
<dbReference type="EMBL" id="PFPO01000076">
    <property type="protein sequence ID" value="PIZ98583.1"/>
    <property type="molecule type" value="Genomic_DNA"/>
</dbReference>
<evidence type="ECO:0000313" key="2">
    <source>
        <dbReference type="Proteomes" id="UP000230405"/>
    </source>
</evidence>
<organism evidence="1 2">
    <name type="scientific">Candidatus Komeilibacteria bacterium CG_4_10_14_0_2_um_filter_37_10</name>
    <dbReference type="NCBI Taxonomy" id="1974470"/>
    <lineage>
        <taxon>Bacteria</taxon>
        <taxon>Candidatus Komeiliibacteriota</taxon>
    </lineage>
</organism>
<proteinExistence type="predicted"/>
<protein>
    <submittedName>
        <fullName evidence="1">Uncharacterized protein</fullName>
    </submittedName>
</protein>
<gene>
    <name evidence="1" type="ORF">COX77_04070</name>
</gene>
<accession>A0A2M7VDP8</accession>